<accession>A0ABT9IVL7</accession>
<dbReference type="InterPro" id="IPR011033">
    <property type="entry name" value="PRC_barrel-like_sf"/>
</dbReference>
<dbReference type="PANTHER" id="PTHR33692:SF1">
    <property type="entry name" value="RIBOSOME MATURATION FACTOR RIMM"/>
    <property type="match status" value="1"/>
</dbReference>
<comment type="similarity">
    <text evidence="5">Belongs to the RimM family.</text>
</comment>
<sequence>MEENKKYYRVGKIVNTHGLRGDLKIVSKSDFPEIRFKKDSQLYVQLENENKYQALTVESARPHKEVYIVKFKGFNHINEVEKYKNSVLYVSEEQLVELPEDEYYFHEIIGCRVLTEENEELGKIIDILTPGANDVWVVKHNKGNDLLIPVIDDVLLNVNIQEKVVKIRLMEGML</sequence>
<dbReference type="HAMAP" id="MF_00014">
    <property type="entry name" value="Ribosome_mat_RimM"/>
    <property type="match status" value="1"/>
</dbReference>
<comment type="function">
    <text evidence="5">An accessory protein needed during the final step in the assembly of 30S ribosomal subunit, possibly for assembly of the head region. Essential for efficient processing of 16S rRNA. May be needed both before and after RbfA during the maturation of 16S rRNA. It has affinity for free ribosomal 30S subunits but not for 70S ribosomes.</text>
</comment>
<keyword evidence="4 5" id="KW-0143">Chaperone</keyword>
<dbReference type="EMBL" id="JAVAMP010000001">
    <property type="protein sequence ID" value="MDP5273415.1"/>
    <property type="molecule type" value="Genomic_DNA"/>
</dbReference>
<keyword evidence="9" id="KW-1185">Reference proteome</keyword>
<evidence type="ECO:0000256" key="1">
    <source>
        <dbReference type="ARBA" id="ARBA00022490"/>
    </source>
</evidence>
<dbReference type="NCBIfam" id="TIGR02273">
    <property type="entry name" value="16S_RimM"/>
    <property type="match status" value="1"/>
</dbReference>
<dbReference type="Gene3D" id="2.30.30.240">
    <property type="entry name" value="PRC-barrel domain"/>
    <property type="match status" value="1"/>
</dbReference>
<evidence type="ECO:0000259" key="6">
    <source>
        <dbReference type="Pfam" id="PF01782"/>
    </source>
</evidence>
<dbReference type="Pfam" id="PF01782">
    <property type="entry name" value="RimM"/>
    <property type="match status" value="1"/>
</dbReference>
<dbReference type="SUPFAM" id="SSF50447">
    <property type="entry name" value="Translation proteins"/>
    <property type="match status" value="1"/>
</dbReference>
<reference evidence="8 9" key="1">
    <citation type="submission" date="2023-08" db="EMBL/GenBank/DDBJ databases">
        <authorList>
            <person name="Park J.-S."/>
        </authorList>
    </citation>
    <scope>NUCLEOTIDE SEQUENCE [LARGE SCALE GENOMIC DNA]</scope>
    <source>
        <strain evidence="8 9">2205SS18-9</strain>
    </source>
</reference>
<dbReference type="SUPFAM" id="SSF50346">
    <property type="entry name" value="PRC-barrel domain"/>
    <property type="match status" value="1"/>
</dbReference>
<comment type="domain">
    <text evidence="5">The PRC barrel domain binds ribosomal protein uS19.</text>
</comment>
<dbReference type="InterPro" id="IPR036976">
    <property type="entry name" value="RimM_N_sf"/>
</dbReference>
<dbReference type="Gene3D" id="2.40.30.60">
    <property type="entry name" value="RimM"/>
    <property type="match status" value="1"/>
</dbReference>
<dbReference type="RefSeq" id="WP_305990687.1">
    <property type="nucleotide sequence ID" value="NZ_JAVAMP010000001.1"/>
</dbReference>
<feature type="domain" description="RimM N-terminal" evidence="6">
    <location>
        <begin position="10"/>
        <end position="94"/>
    </location>
</feature>
<keyword evidence="1 5" id="KW-0963">Cytoplasm</keyword>
<gene>
    <name evidence="5 8" type="primary">rimM</name>
    <name evidence="8" type="ORF">Q5Y73_04815</name>
</gene>
<feature type="domain" description="PRC-barrel" evidence="7">
    <location>
        <begin position="100"/>
        <end position="173"/>
    </location>
</feature>
<evidence type="ECO:0000256" key="5">
    <source>
        <dbReference type="HAMAP-Rule" id="MF_00014"/>
    </source>
</evidence>
<evidence type="ECO:0000313" key="8">
    <source>
        <dbReference type="EMBL" id="MDP5273415.1"/>
    </source>
</evidence>
<evidence type="ECO:0000256" key="4">
    <source>
        <dbReference type="ARBA" id="ARBA00023186"/>
    </source>
</evidence>
<dbReference type="InterPro" id="IPR027275">
    <property type="entry name" value="PRC-brl_dom"/>
</dbReference>
<dbReference type="Proteomes" id="UP001231941">
    <property type="component" value="Unassembled WGS sequence"/>
</dbReference>
<dbReference type="InterPro" id="IPR011961">
    <property type="entry name" value="RimM"/>
</dbReference>
<comment type="subcellular location">
    <subcellularLocation>
        <location evidence="5">Cytoplasm</location>
    </subcellularLocation>
</comment>
<dbReference type="InterPro" id="IPR002676">
    <property type="entry name" value="RimM_N"/>
</dbReference>
<evidence type="ECO:0000256" key="3">
    <source>
        <dbReference type="ARBA" id="ARBA00022552"/>
    </source>
</evidence>
<comment type="caution">
    <text evidence="8">The sequence shown here is derived from an EMBL/GenBank/DDBJ whole genome shotgun (WGS) entry which is preliminary data.</text>
</comment>
<name>A0ABT9IVL7_9BACL</name>
<keyword evidence="3 5" id="KW-0698">rRNA processing</keyword>
<organism evidence="8 9">
    <name type="scientific">Chengkuizengella axinellae</name>
    <dbReference type="NCBI Taxonomy" id="3064388"/>
    <lineage>
        <taxon>Bacteria</taxon>
        <taxon>Bacillati</taxon>
        <taxon>Bacillota</taxon>
        <taxon>Bacilli</taxon>
        <taxon>Bacillales</taxon>
        <taxon>Paenibacillaceae</taxon>
        <taxon>Chengkuizengella</taxon>
    </lineage>
</organism>
<dbReference type="PANTHER" id="PTHR33692">
    <property type="entry name" value="RIBOSOME MATURATION FACTOR RIMM"/>
    <property type="match status" value="1"/>
</dbReference>
<dbReference type="InterPro" id="IPR009000">
    <property type="entry name" value="Transl_B-barrel_sf"/>
</dbReference>
<keyword evidence="2 5" id="KW-0690">Ribosome biogenesis</keyword>
<proteinExistence type="inferred from homology"/>
<evidence type="ECO:0000259" key="7">
    <source>
        <dbReference type="Pfam" id="PF05239"/>
    </source>
</evidence>
<evidence type="ECO:0000313" key="9">
    <source>
        <dbReference type="Proteomes" id="UP001231941"/>
    </source>
</evidence>
<evidence type="ECO:0000256" key="2">
    <source>
        <dbReference type="ARBA" id="ARBA00022517"/>
    </source>
</evidence>
<protein>
    <recommendedName>
        <fullName evidence="5">Ribosome maturation factor RimM</fullName>
    </recommendedName>
</protein>
<dbReference type="Pfam" id="PF05239">
    <property type="entry name" value="PRC"/>
    <property type="match status" value="1"/>
</dbReference>
<comment type="subunit">
    <text evidence="5">Binds ribosomal protein uS19.</text>
</comment>